<sequence>MPLFPFTRALPSPLPLLIATVGVWLATLVSTEARQSVKAARPNIVFIMADDLGYGDTGPYGQKHIETPHIDALAAEGIRFTQAYAGGPVCTSSRSVLMTGLHNGHTVARDNVPHYPTYLRSGDITLAQVLKDAGYQTGGVGKWSLGDARTAGRATAMGFDTWTGYLNQDHAHYYFPSYLDHDERKIHLLDNPILRNHYSHDILTNAALNFIRQAADSPFFLYAAYTLPHFSATEEDEHGLTVPSTSPYAEKDWPERAKKYAAMIHRLDKDVGKIIALLEALGIRENTLIIFTSDNGGHSATWKGFKTNGMLKGFKRDLYEGGIRVPFIASWPGQIPAGRESTAILAFQDMLPTFAALAGAPLPERLDGQSQVEALRGKQLPHSDRVLYWDFGHTRERYDQAIRMGDWKGIRRGKNQPIELYDLSTDPAETNNLAGKHPELVDKIGQLMESEVTPSPRYPVGERYRGGAIWKKDW</sequence>
<dbReference type="InterPro" id="IPR050738">
    <property type="entry name" value="Sulfatase"/>
</dbReference>
<dbReference type="AlphaFoldDB" id="A0A1H7BHU4"/>
<keyword evidence="5" id="KW-1185">Reference proteome</keyword>
<dbReference type="Gene3D" id="3.30.1120.10">
    <property type="match status" value="1"/>
</dbReference>
<dbReference type="SUPFAM" id="SSF53649">
    <property type="entry name" value="Alkaline phosphatase-like"/>
    <property type="match status" value="1"/>
</dbReference>
<dbReference type="CDD" id="cd16145">
    <property type="entry name" value="ARS_like"/>
    <property type="match status" value="1"/>
</dbReference>
<dbReference type="GO" id="GO:0004065">
    <property type="term" value="F:arylsulfatase activity"/>
    <property type="evidence" value="ECO:0007669"/>
    <property type="project" value="TreeGrafter"/>
</dbReference>
<evidence type="ECO:0000313" key="5">
    <source>
        <dbReference type="Proteomes" id="UP000199403"/>
    </source>
</evidence>
<evidence type="ECO:0000313" key="4">
    <source>
        <dbReference type="EMBL" id="SEJ77159.1"/>
    </source>
</evidence>
<dbReference type="InterPro" id="IPR000917">
    <property type="entry name" value="Sulfatase_N"/>
</dbReference>
<dbReference type="Pfam" id="PF00884">
    <property type="entry name" value="Sulfatase"/>
    <property type="match status" value="1"/>
</dbReference>
<comment type="similarity">
    <text evidence="1">Belongs to the sulfatase family.</text>
</comment>
<proteinExistence type="inferred from homology"/>
<reference evidence="5" key="1">
    <citation type="submission" date="2016-10" db="EMBL/GenBank/DDBJ databases">
        <authorList>
            <person name="Varghese N."/>
            <person name="Submissions S."/>
        </authorList>
    </citation>
    <scope>NUCLEOTIDE SEQUENCE [LARGE SCALE GENOMIC DNA]</scope>
    <source>
        <strain evidence="5">IBRC-M 10761</strain>
    </source>
</reference>
<dbReference type="PANTHER" id="PTHR42693">
    <property type="entry name" value="ARYLSULFATASE FAMILY MEMBER"/>
    <property type="match status" value="1"/>
</dbReference>
<dbReference type="OrthoDB" id="9763552at2"/>
<dbReference type="InterPro" id="IPR017850">
    <property type="entry name" value="Alkaline_phosphatase_core_sf"/>
</dbReference>
<evidence type="ECO:0000259" key="3">
    <source>
        <dbReference type="Pfam" id="PF00884"/>
    </source>
</evidence>
<evidence type="ECO:0000256" key="1">
    <source>
        <dbReference type="ARBA" id="ARBA00008779"/>
    </source>
</evidence>
<gene>
    <name evidence="4" type="ORF">SAMN05192553_11236</name>
</gene>
<feature type="domain" description="Sulfatase N-terminal" evidence="3">
    <location>
        <begin position="42"/>
        <end position="360"/>
    </location>
</feature>
<name>A0A1H7BHU4_9BACT</name>
<evidence type="ECO:0000256" key="2">
    <source>
        <dbReference type="ARBA" id="ARBA00022801"/>
    </source>
</evidence>
<accession>A0A1H7BHU4</accession>
<organism evidence="4 5">
    <name type="scientific">Cyclobacterium xiamenense</name>
    <dbReference type="NCBI Taxonomy" id="1297121"/>
    <lineage>
        <taxon>Bacteria</taxon>
        <taxon>Pseudomonadati</taxon>
        <taxon>Bacteroidota</taxon>
        <taxon>Cytophagia</taxon>
        <taxon>Cytophagales</taxon>
        <taxon>Cyclobacteriaceae</taxon>
        <taxon>Cyclobacterium</taxon>
    </lineage>
</organism>
<keyword evidence="2" id="KW-0378">Hydrolase</keyword>
<dbReference type="STRING" id="1416801.SAMN05192553_11236"/>
<dbReference type="Proteomes" id="UP000199403">
    <property type="component" value="Unassembled WGS sequence"/>
</dbReference>
<protein>
    <submittedName>
        <fullName evidence="4">Arylsulfatase A</fullName>
    </submittedName>
</protein>
<dbReference type="Gene3D" id="3.40.720.10">
    <property type="entry name" value="Alkaline Phosphatase, subunit A"/>
    <property type="match status" value="1"/>
</dbReference>
<dbReference type="PANTHER" id="PTHR42693:SF53">
    <property type="entry name" value="ENDO-4-O-SULFATASE"/>
    <property type="match status" value="1"/>
</dbReference>
<dbReference type="EMBL" id="FNZH01000012">
    <property type="protein sequence ID" value="SEJ77159.1"/>
    <property type="molecule type" value="Genomic_DNA"/>
</dbReference>